<organism evidence="1 2">
    <name type="scientific">Stenotrophomonas chelatiphaga</name>
    <dbReference type="NCBI Taxonomy" id="517011"/>
    <lineage>
        <taxon>Bacteria</taxon>
        <taxon>Pseudomonadati</taxon>
        <taxon>Pseudomonadota</taxon>
        <taxon>Gammaproteobacteria</taxon>
        <taxon>Lysobacterales</taxon>
        <taxon>Lysobacteraceae</taxon>
        <taxon>Stenotrophomonas</taxon>
    </lineage>
</organism>
<reference evidence="1 2" key="1">
    <citation type="submission" date="2015-05" db="EMBL/GenBank/DDBJ databases">
        <title>Genome sequencing and analysis of members of genus Stenotrophomonas.</title>
        <authorList>
            <person name="Patil P.P."/>
            <person name="Midha S."/>
            <person name="Patil P.B."/>
        </authorList>
    </citation>
    <scope>NUCLEOTIDE SEQUENCE [LARGE SCALE GENOMIC DNA]</scope>
    <source>
        <strain evidence="1 2">DSM 21508</strain>
    </source>
</reference>
<protein>
    <submittedName>
        <fullName evidence="1">Uncharacterized protein</fullName>
    </submittedName>
</protein>
<evidence type="ECO:0000313" key="2">
    <source>
        <dbReference type="Proteomes" id="UP000051386"/>
    </source>
</evidence>
<name>A0A0R0D3J9_9GAMM</name>
<gene>
    <name evidence="1" type="ORF">ABB28_04050</name>
</gene>
<dbReference type="EMBL" id="LDJK01000011">
    <property type="protein sequence ID" value="KRG76117.1"/>
    <property type="molecule type" value="Genomic_DNA"/>
</dbReference>
<proteinExistence type="predicted"/>
<evidence type="ECO:0000313" key="1">
    <source>
        <dbReference type="EMBL" id="KRG76117.1"/>
    </source>
</evidence>
<sequence>MVQALEAFMEEQGVAPFHEKYAGALHDMMWNAGCAEYFINAVAAGGSLLALVENAPRDGSFNRFELVTLLEYPQGVITGYPVSAIAAASPG</sequence>
<dbReference type="Proteomes" id="UP000051386">
    <property type="component" value="Unassembled WGS sequence"/>
</dbReference>
<accession>A0A0R0D3J9</accession>
<keyword evidence="2" id="KW-1185">Reference proteome</keyword>
<dbReference type="PATRIC" id="fig|517011.3.peg.188"/>
<dbReference type="RefSeq" id="WP_057507392.1">
    <property type="nucleotide sequence ID" value="NZ_LDJK01000011.1"/>
</dbReference>
<comment type="caution">
    <text evidence="1">The sequence shown here is derived from an EMBL/GenBank/DDBJ whole genome shotgun (WGS) entry which is preliminary data.</text>
</comment>
<dbReference type="AlphaFoldDB" id="A0A0R0D3J9"/>